<reference evidence="3 4" key="1">
    <citation type="submission" date="2012-11" db="EMBL/GenBank/DDBJ databases">
        <title>Whole genome sequence of Acidocella aminolytica 101 = DSM 11237.</title>
        <authorList>
            <person name="Azuma Y."/>
            <person name="Higashiura N."/>
            <person name="Hirakawa H."/>
            <person name="Matsushita K."/>
        </authorList>
    </citation>
    <scope>NUCLEOTIDE SEQUENCE [LARGE SCALE GENOMIC DNA]</scope>
    <source>
        <strain evidence="4">101 / DSM 11237</strain>
    </source>
</reference>
<dbReference type="STRING" id="1120923.SAMN02746095_03827"/>
<dbReference type="Proteomes" id="UP000032668">
    <property type="component" value="Unassembled WGS sequence"/>
</dbReference>
<feature type="region of interest" description="Disordered" evidence="1">
    <location>
        <begin position="195"/>
        <end position="232"/>
    </location>
</feature>
<feature type="chain" id="PRO_5010190201" evidence="2">
    <location>
        <begin position="29"/>
        <end position="232"/>
    </location>
</feature>
<evidence type="ECO:0000313" key="3">
    <source>
        <dbReference type="EMBL" id="GAN80371.1"/>
    </source>
</evidence>
<evidence type="ECO:0000256" key="2">
    <source>
        <dbReference type="SAM" id="SignalP"/>
    </source>
</evidence>
<dbReference type="AlphaFoldDB" id="A0A0D6PG67"/>
<dbReference type="Gene3D" id="1.20.58.430">
    <property type="entry name" value="Type IV secretion system, VirB5-domain"/>
    <property type="match status" value="1"/>
</dbReference>
<dbReference type="InterPro" id="IPR023220">
    <property type="entry name" value="T4SS_VirB5-domain"/>
</dbReference>
<keyword evidence="2" id="KW-0732">Signal</keyword>
<accession>A0A0D6PG67</accession>
<feature type="signal peptide" evidence="2">
    <location>
        <begin position="1"/>
        <end position="28"/>
    </location>
</feature>
<proteinExistence type="predicted"/>
<organism evidence="3 4">
    <name type="scientific">Acidocella aminolytica 101 = DSM 11237</name>
    <dbReference type="NCBI Taxonomy" id="1120923"/>
    <lineage>
        <taxon>Bacteria</taxon>
        <taxon>Pseudomonadati</taxon>
        <taxon>Pseudomonadota</taxon>
        <taxon>Alphaproteobacteria</taxon>
        <taxon>Acetobacterales</taxon>
        <taxon>Acidocellaceae</taxon>
        <taxon>Acidocella</taxon>
    </lineage>
</organism>
<feature type="compositionally biased region" description="Low complexity" evidence="1">
    <location>
        <begin position="201"/>
        <end position="222"/>
    </location>
</feature>
<evidence type="ECO:0000313" key="4">
    <source>
        <dbReference type="Proteomes" id="UP000032668"/>
    </source>
</evidence>
<protein>
    <submittedName>
        <fullName evidence="3">Conjugal transfer protein TrbJ</fullName>
    </submittedName>
</protein>
<dbReference type="SUPFAM" id="SSF101082">
    <property type="entry name" value="Typo IV secretion system protein TraC"/>
    <property type="match status" value="1"/>
</dbReference>
<dbReference type="EMBL" id="BANC01000045">
    <property type="protein sequence ID" value="GAN80371.1"/>
    <property type="molecule type" value="Genomic_DNA"/>
</dbReference>
<keyword evidence="4" id="KW-1185">Reference proteome</keyword>
<dbReference type="OrthoDB" id="9807335at2"/>
<sequence>MMNTWIKRGTIAAVSVVVLAGVPRPAFAQMAVFDAGSYAQLVQEVSQGAQQISNLEQQLQAQRAMLQSLPQSSLGNLLPVVGETSGLINQIQGIQQTSAGLLSNLNQSYPTSFTGQTPMQMQSAIAAMQVQNRQAITSAMQIQDQIAQAQPEISNSITSAENASAGAPGPTAAIQATNQLVGNVASQLTEQNALLSSADRAQQQAALSEQEGAAAAQQEDAAPPVTFNGEND</sequence>
<name>A0A0D6PG67_9PROT</name>
<dbReference type="RefSeq" id="WP_048878787.1">
    <property type="nucleotide sequence ID" value="NZ_BANC01000045.1"/>
</dbReference>
<evidence type="ECO:0000256" key="1">
    <source>
        <dbReference type="SAM" id="MobiDB-lite"/>
    </source>
</evidence>
<gene>
    <name evidence="3" type="ORF">Aam_046_012</name>
</gene>
<comment type="caution">
    <text evidence="3">The sequence shown here is derived from an EMBL/GenBank/DDBJ whole genome shotgun (WGS) entry which is preliminary data.</text>
</comment>